<feature type="region of interest" description="Disordered" evidence="1">
    <location>
        <begin position="1"/>
        <end position="76"/>
    </location>
</feature>
<reference evidence="2" key="1">
    <citation type="journal article" date="2023" name="Nat. Commun.">
        <title>Diploid and tetraploid genomes of Acorus and the evolution of monocots.</title>
        <authorList>
            <person name="Ma L."/>
            <person name="Liu K.W."/>
            <person name="Li Z."/>
            <person name="Hsiao Y.Y."/>
            <person name="Qi Y."/>
            <person name="Fu T."/>
            <person name="Tang G.D."/>
            <person name="Zhang D."/>
            <person name="Sun W.H."/>
            <person name="Liu D.K."/>
            <person name="Li Y."/>
            <person name="Chen G.Z."/>
            <person name="Liu X.D."/>
            <person name="Liao X.Y."/>
            <person name="Jiang Y.T."/>
            <person name="Yu X."/>
            <person name="Hao Y."/>
            <person name="Huang J."/>
            <person name="Zhao X.W."/>
            <person name="Ke S."/>
            <person name="Chen Y.Y."/>
            <person name="Wu W.L."/>
            <person name="Hsu J.L."/>
            <person name="Lin Y.F."/>
            <person name="Huang M.D."/>
            <person name="Li C.Y."/>
            <person name="Huang L."/>
            <person name="Wang Z.W."/>
            <person name="Zhao X."/>
            <person name="Zhong W.Y."/>
            <person name="Peng D.H."/>
            <person name="Ahmad S."/>
            <person name="Lan S."/>
            <person name="Zhang J.S."/>
            <person name="Tsai W.C."/>
            <person name="Van de Peer Y."/>
            <person name="Liu Z.J."/>
        </authorList>
    </citation>
    <scope>NUCLEOTIDE SEQUENCE</scope>
    <source>
        <strain evidence="2">SCP</strain>
    </source>
</reference>
<feature type="compositionally biased region" description="Basic residues" evidence="1">
    <location>
        <begin position="18"/>
        <end position="32"/>
    </location>
</feature>
<gene>
    <name evidence="2" type="ORF">QJS04_geneDACA003300</name>
</gene>
<dbReference type="Proteomes" id="UP001179952">
    <property type="component" value="Unassembled WGS sequence"/>
</dbReference>
<organism evidence="2 3">
    <name type="scientific">Acorus gramineus</name>
    <name type="common">Dwarf sweet flag</name>
    <dbReference type="NCBI Taxonomy" id="55184"/>
    <lineage>
        <taxon>Eukaryota</taxon>
        <taxon>Viridiplantae</taxon>
        <taxon>Streptophyta</taxon>
        <taxon>Embryophyta</taxon>
        <taxon>Tracheophyta</taxon>
        <taxon>Spermatophyta</taxon>
        <taxon>Magnoliopsida</taxon>
        <taxon>Liliopsida</taxon>
        <taxon>Acoraceae</taxon>
        <taxon>Acorus</taxon>
    </lineage>
</organism>
<name>A0AAV9BN06_ACOGR</name>
<proteinExistence type="predicted"/>
<reference evidence="2" key="2">
    <citation type="submission" date="2023-06" db="EMBL/GenBank/DDBJ databases">
        <authorList>
            <person name="Ma L."/>
            <person name="Liu K.-W."/>
            <person name="Li Z."/>
            <person name="Hsiao Y.-Y."/>
            <person name="Qi Y."/>
            <person name="Fu T."/>
            <person name="Tang G."/>
            <person name="Zhang D."/>
            <person name="Sun W.-H."/>
            <person name="Liu D.-K."/>
            <person name="Li Y."/>
            <person name="Chen G.-Z."/>
            <person name="Liu X.-D."/>
            <person name="Liao X.-Y."/>
            <person name="Jiang Y.-T."/>
            <person name="Yu X."/>
            <person name="Hao Y."/>
            <person name="Huang J."/>
            <person name="Zhao X.-W."/>
            <person name="Ke S."/>
            <person name="Chen Y.-Y."/>
            <person name="Wu W.-L."/>
            <person name="Hsu J.-L."/>
            <person name="Lin Y.-F."/>
            <person name="Huang M.-D."/>
            <person name="Li C.-Y."/>
            <person name="Huang L."/>
            <person name="Wang Z.-W."/>
            <person name="Zhao X."/>
            <person name="Zhong W.-Y."/>
            <person name="Peng D.-H."/>
            <person name="Ahmad S."/>
            <person name="Lan S."/>
            <person name="Zhang J.-S."/>
            <person name="Tsai W.-C."/>
            <person name="Van De Peer Y."/>
            <person name="Liu Z.-J."/>
        </authorList>
    </citation>
    <scope>NUCLEOTIDE SEQUENCE</scope>
    <source>
        <strain evidence="2">SCP</strain>
        <tissue evidence="2">Leaves</tissue>
    </source>
</reference>
<feature type="compositionally biased region" description="Polar residues" evidence="1">
    <location>
        <begin position="48"/>
        <end position="61"/>
    </location>
</feature>
<evidence type="ECO:0000313" key="2">
    <source>
        <dbReference type="EMBL" id="KAK1277507.1"/>
    </source>
</evidence>
<comment type="caution">
    <text evidence="2">The sequence shown here is derived from an EMBL/GenBank/DDBJ whole genome shotgun (WGS) entry which is preliminary data.</text>
</comment>
<feature type="region of interest" description="Disordered" evidence="1">
    <location>
        <begin position="87"/>
        <end position="106"/>
    </location>
</feature>
<evidence type="ECO:0000256" key="1">
    <source>
        <dbReference type="SAM" id="MobiDB-lite"/>
    </source>
</evidence>
<sequence length="106" mass="11785">MKSYWGAIYPPHGIRTPPHLKKKKSNHLKQRKTQPTPSRLLPLAYRSSKLSRNPNAATTCKKSCPSDAPFSSPSLLSSTLPFKTSTTLTALSPPWTRGRQGRSRGR</sequence>
<dbReference type="EMBL" id="JAUJYN010000002">
    <property type="protein sequence ID" value="KAK1277507.1"/>
    <property type="molecule type" value="Genomic_DNA"/>
</dbReference>
<accession>A0AAV9BN06</accession>
<keyword evidence="3" id="KW-1185">Reference proteome</keyword>
<dbReference type="AlphaFoldDB" id="A0AAV9BN06"/>
<evidence type="ECO:0000313" key="3">
    <source>
        <dbReference type="Proteomes" id="UP001179952"/>
    </source>
</evidence>
<protein>
    <submittedName>
        <fullName evidence="2">Uncharacterized protein</fullName>
    </submittedName>
</protein>